<dbReference type="Proteomes" id="UP000321805">
    <property type="component" value="Chromosome"/>
</dbReference>
<organism evidence="1 2">
    <name type="scientific">Baekduia soli</name>
    <dbReference type="NCBI Taxonomy" id="496014"/>
    <lineage>
        <taxon>Bacteria</taxon>
        <taxon>Bacillati</taxon>
        <taxon>Actinomycetota</taxon>
        <taxon>Thermoleophilia</taxon>
        <taxon>Solirubrobacterales</taxon>
        <taxon>Baekduiaceae</taxon>
        <taxon>Baekduia</taxon>
    </lineage>
</organism>
<dbReference type="OrthoDB" id="5196967at2"/>
<accession>A0A5B8U0X2</accession>
<reference evidence="1 2" key="1">
    <citation type="journal article" date="2018" name="J. Microbiol.">
        <title>Baekduia soli gen. nov., sp. nov., a novel bacterium isolated from the soil of Baekdu Mountain and proposal of a novel family name, Baekduiaceae fam. nov.</title>
        <authorList>
            <person name="An D.S."/>
            <person name="Siddiqi M.Z."/>
            <person name="Kim K.H."/>
            <person name="Yu H.S."/>
            <person name="Im W.T."/>
        </authorList>
    </citation>
    <scope>NUCLEOTIDE SEQUENCE [LARGE SCALE GENOMIC DNA]</scope>
    <source>
        <strain evidence="1 2">BR7-21</strain>
    </source>
</reference>
<keyword evidence="2" id="KW-1185">Reference proteome</keyword>
<evidence type="ECO:0000313" key="1">
    <source>
        <dbReference type="EMBL" id="QEC46669.1"/>
    </source>
</evidence>
<dbReference type="NCBIfam" id="NF033521">
    <property type="entry name" value="lasso_leader_L3"/>
    <property type="match status" value="1"/>
</dbReference>
<dbReference type="KEGG" id="bsol:FSW04_03105"/>
<dbReference type="RefSeq" id="WP_146916148.1">
    <property type="nucleotide sequence ID" value="NZ_CP042430.1"/>
</dbReference>
<dbReference type="EMBL" id="CP042430">
    <property type="protein sequence ID" value="QEC46669.1"/>
    <property type="molecule type" value="Genomic_DNA"/>
</dbReference>
<protein>
    <submittedName>
        <fullName evidence="1">Lasso RiPP family leader peptide-containing protein</fullName>
    </submittedName>
</protein>
<evidence type="ECO:0000313" key="2">
    <source>
        <dbReference type="Proteomes" id="UP000321805"/>
    </source>
</evidence>
<proteinExistence type="predicted"/>
<sequence>MENTPAAQRVYEAPTVTIIGDLHDLTLASNKDFTAPSDGVLFKGNPTLGSI</sequence>
<gene>
    <name evidence="1" type="ORF">FSW04_03105</name>
</gene>
<dbReference type="AlphaFoldDB" id="A0A5B8U0X2"/>
<name>A0A5B8U0X2_9ACTN</name>